<accession>A0A8J3I856</accession>
<dbReference type="InterPro" id="IPR036291">
    <property type="entry name" value="NAD(P)-bd_dom_sf"/>
</dbReference>
<dbReference type="RefSeq" id="WP_220198336.1">
    <property type="nucleotide sequence ID" value="NZ_BNJF01000004.1"/>
</dbReference>
<feature type="region of interest" description="Disordered" evidence="1">
    <location>
        <begin position="400"/>
        <end position="421"/>
    </location>
</feature>
<dbReference type="AlphaFoldDB" id="A0A8J3I856"/>
<name>A0A8J3I856_9CHLR</name>
<evidence type="ECO:0000256" key="1">
    <source>
        <dbReference type="SAM" id="MobiDB-lite"/>
    </source>
</evidence>
<dbReference type="EMBL" id="BNJF01000004">
    <property type="protein sequence ID" value="GHO49231.1"/>
    <property type="molecule type" value="Genomic_DNA"/>
</dbReference>
<reference evidence="2" key="1">
    <citation type="submission" date="2020-10" db="EMBL/GenBank/DDBJ databases">
        <title>Taxonomic study of unclassified bacteria belonging to the class Ktedonobacteria.</title>
        <authorList>
            <person name="Yabe S."/>
            <person name="Wang C.M."/>
            <person name="Zheng Y."/>
            <person name="Sakai Y."/>
            <person name="Cavaletti L."/>
            <person name="Monciardini P."/>
            <person name="Donadio S."/>
        </authorList>
    </citation>
    <scope>NUCLEOTIDE SEQUENCE</scope>
    <source>
        <strain evidence="2">SOSP1-1</strain>
    </source>
</reference>
<organism evidence="2 3">
    <name type="scientific">Ktedonospora formicarum</name>
    <dbReference type="NCBI Taxonomy" id="2778364"/>
    <lineage>
        <taxon>Bacteria</taxon>
        <taxon>Bacillati</taxon>
        <taxon>Chloroflexota</taxon>
        <taxon>Ktedonobacteria</taxon>
        <taxon>Ktedonobacterales</taxon>
        <taxon>Ktedonobacteraceae</taxon>
        <taxon>Ktedonospora</taxon>
    </lineage>
</organism>
<dbReference type="Gene3D" id="3.40.50.720">
    <property type="entry name" value="NAD(P)-binding Rossmann-like Domain"/>
    <property type="match status" value="1"/>
</dbReference>
<evidence type="ECO:0000313" key="2">
    <source>
        <dbReference type="EMBL" id="GHO49231.1"/>
    </source>
</evidence>
<keyword evidence="3" id="KW-1185">Reference proteome</keyword>
<comment type="caution">
    <text evidence="2">The sequence shown here is derived from an EMBL/GenBank/DDBJ whole genome shotgun (WGS) entry which is preliminary data.</text>
</comment>
<dbReference type="SUPFAM" id="SSF51735">
    <property type="entry name" value="NAD(P)-binding Rossmann-fold domains"/>
    <property type="match status" value="1"/>
</dbReference>
<dbReference type="Proteomes" id="UP000612362">
    <property type="component" value="Unassembled WGS sequence"/>
</dbReference>
<gene>
    <name evidence="2" type="ORF">KSX_73940</name>
</gene>
<evidence type="ECO:0000313" key="3">
    <source>
        <dbReference type="Proteomes" id="UP000612362"/>
    </source>
</evidence>
<protein>
    <submittedName>
        <fullName evidence="2">Uncharacterized protein</fullName>
    </submittedName>
</protein>
<sequence>MHLATFASHVAHRLNWPGDQVLRLFLSAKDPTIASYAQALSHYAHAHGASLAPLLAAGQCEAPPQRQPTALRKQTTRSSFVTIKHAPLLPLVLARQIPTLDAAALSYLPTLAHDEQRQTIHEAFGPRPTLTHIVSTPFGRIGMFLLPIEAHLLYEHREHLLNLACEATYLAQSAGAITVALTGLIPSALGYGHDLAKRLHDDREQTAAMYQELSQPASQCPPLPPTVTTGHAITASAVVMNVARLLEEAGRYLSQERVAFLGLGSIGQASLRLLLEVLPHPKELILCDLYQRNLSALERELRQIGYQGKLHMALGEPGHVPSQVYDASLIIGATNVGDILDVDRLTPGALLIDDSGPHIFDVSRLLQRIHVHGDILATEAGELTVPQPMHEIRYIPTVPSRTTSQTKAHPSMEGISLSDPSTLDTSDVQSWVERLLHAEEAIGLRDTTAREAMGCLLAGALTQALHTPLTLGLVTADIAKAHYTALVQAGCRGAAPHLTNEYRSSAASLKEFRSRFGNIHQDDHASSEKRSA</sequence>
<proteinExistence type="predicted"/>